<keyword evidence="2" id="KW-0812">Transmembrane</keyword>
<sequence length="117" mass="13135">MKNLQMPHSYASVPEEELYSISGGGPLGDALDLFFSNLRLDDIFFGGGLISFSFTFVPLLLFNVVKTGFNFVVGAYDTLSNLFHFSREEKEMVEYLSDQQQRKQQAQNPTNGFMSGC</sequence>
<keyword evidence="2" id="KW-0472">Membrane</keyword>
<evidence type="ECO:0000313" key="4">
    <source>
        <dbReference type="Proteomes" id="UP001373196"/>
    </source>
</evidence>
<dbReference type="AlphaFoldDB" id="A0AB35Y8H9"/>
<protein>
    <recommendedName>
        <fullName evidence="5">TM2 domain-containing protein</fullName>
    </recommendedName>
</protein>
<proteinExistence type="predicted"/>
<dbReference type="Proteomes" id="UP001373196">
    <property type="component" value="Unassembled WGS sequence"/>
</dbReference>
<feature type="transmembrane region" description="Helical" evidence="2">
    <location>
        <begin position="43"/>
        <end position="62"/>
    </location>
</feature>
<reference evidence="3" key="1">
    <citation type="submission" date="2024-03" db="EMBL/GenBank/DDBJ databases">
        <authorList>
            <person name="Plomp N."/>
            <person name="Harmsen H.J."/>
        </authorList>
    </citation>
    <scope>NUCLEOTIDE SEQUENCE</scope>
    <source>
        <strain evidence="3">HTF-128</strain>
    </source>
</reference>
<evidence type="ECO:0000256" key="1">
    <source>
        <dbReference type="SAM" id="MobiDB-lite"/>
    </source>
</evidence>
<dbReference type="EMBL" id="JBBFGL010000010">
    <property type="protein sequence ID" value="MEJ5196510.1"/>
    <property type="molecule type" value="Genomic_DNA"/>
</dbReference>
<accession>A0AB35Y8H9</accession>
<dbReference type="RefSeq" id="WP_339395818.1">
    <property type="nucleotide sequence ID" value="NZ_JBBFGL010000010.1"/>
</dbReference>
<organism evidence="3 4">
    <name type="scientific">Faecalibacterium wellingii</name>
    <dbReference type="NCBI Taxonomy" id="2929491"/>
    <lineage>
        <taxon>Bacteria</taxon>
        <taxon>Bacillati</taxon>
        <taxon>Bacillota</taxon>
        <taxon>Clostridia</taxon>
        <taxon>Eubacteriales</taxon>
        <taxon>Oscillospiraceae</taxon>
        <taxon>Faecalibacterium</taxon>
    </lineage>
</organism>
<keyword evidence="2" id="KW-1133">Transmembrane helix</keyword>
<evidence type="ECO:0000313" key="3">
    <source>
        <dbReference type="EMBL" id="MEJ5196510.1"/>
    </source>
</evidence>
<comment type="caution">
    <text evidence="3">The sequence shown here is derived from an EMBL/GenBank/DDBJ whole genome shotgun (WGS) entry which is preliminary data.</text>
</comment>
<gene>
    <name evidence="3" type="ORF">WF834_10095</name>
</gene>
<feature type="region of interest" description="Disordered" evidence="1">
    <location>
        <begin position="98"/>
        <end position="117"/>
    </location>
</feature>
<evidence type="ECO:0008006" key="5">
    <source>
        <dbReference type="Google" id="ProtNLM"/>
    </source>
</evidence>
<evidence type="ECO:0000256" key="2">
    <source>
        <dbReference type="SAM" id="Phobius"/>
    </source>
</evidence>
<name>A0AB35Y8H9_9FIRM</name>